<dbReference type="KEGG" id="sbro:GQF42_01845"/>
<dbReference type="CDD" id="cd01335">
    <property type="entry name" value="Radical_SAM"/>
    <property type="match status" value="1"/>
</dbReference>
<dbReference type="SFLD" id="SFLDS00029">
    <property type="entry name" value="Radical_SAM"/>
    <property type="match status" value="1"/>
</dbReference>
<evidence type="ECO:0000256" key="3">
    <source>
        <dbReference type="ARBA" id="ARBA00023004"/>
    </source>
</evidence>
<dbReference type="Proteomes" id="UP000436138">
    <property type="component" value="Chromosome"/>
</dbReference>
<evidence type="ECO:0000256" key="4">
    <source>
        <dbReference type="ARBA" id="ARBA00023014"/>
    </source>
</evidence>
<gene>
    <name evidence="6" type="ORF">GQF42_01845</name>
</gene>
<dbReference type="InterPro" id="IPR007197">
    <property type="entry name" value="rSAM"/>
</dbReference>
<dbReference type="EMBL" id="CP047020">
    <property type="protein sequence ID" value="QHA02232.1"/>
    <property type="molecule type" value="Genomic_DNA"/>
</dbReference>
<dbReference type="Gene3D" id="3.20.20.70">
    <property type="entry name" value="Aldolase class I"/>
    <property type="match status" value="1"/>
</dbReference>
<dbReference type="InterPro" id="IPR058240">
    <property type="entry name" value="rSAM_sf"/>
</dbReference>
<dbReference type="GO" id="GO:0003824">
    <property type="term" value="F:catalytic activity"/>
    <property type="evidence" value="ECO:0007669"/>
    <property type="project" value="InterPro"/>
</dbReference>
<accession>A0A6I6MRZ3</accession>
<dbReference type="InterPro" id="IPR013785">
    <property type="entry name" value="Aldolase_TIM"/>
</dbReference>
<dbReference type="PANTHER" id="PTHR11228">
    <property type="entry name" value="RADICAL SAM DOMAIN PROTEIN"/>
    <property type="match status" value="1"/>
</dbReference>
<reference evidence="6 7" key="1">
    <citation type="submission" date="2019-12" db="EMBL/GenBank/DDBJ databases">
        <title>Streptomyces sp. strain T44 isolated from rhizosphere soil of Broussonetia papyrifera.</title>
        <authorList>
            <person name="Mo P."/>
        </authorList>
    </citation>
    <scope>NUCLEOTIDE SEQUENCE [LARGE SCALE GENOMIC DNA]</scope>
    <source>
        <strain evidence="6 7">T44</strain>
    </source>
</reference>
<keyword evidence="4" id="KW-0411">Iron-sulfur</keyword>
<dbReference type="PANTHER" id="PTHR11228:SF7">
    <property type="entry name" value="PQQA PEPTIDE CYCLASE"/>
    <property type="match status" value="1"/>
</dbReference>
<keyword evidence="3" id="KW-0408">Iron</keyword>
<dbReference type="Pfam" id="PF04055">
    <property type="entry name" value="Radical_SAM"/>
    <property type="match status" value="1"/>
</dbReference>
<dbReference type="AlphaFoldDB" id="A0A6I6MRZ3"/>
<organism evidence="6 7">
    <name type="scientific">Streptomyces broussonetiae</name>
    <dbReference type="NCBI Taxonomy" id="2686304"/>
    <lineage>
        <taxon>Bacteria</taxon>
        <taxon>Bacillati</taxon>
        <taxon>Actinomycetota</taxon>
        <taxon>Actinomycetes</taxon>
        <taxon>Kitasatosporales</taxon>
        <taxon>Streptomycetaceae</taxon>
        <taxon>Streptomyces</taxon>
    </lineage>
</organism>
<dbReference type="GO" id="GO:0046872">
    <property type="term" value="F:metal ion binding"/>
    <property type="evidence" value="ECO:0007669"/>
    <property type="project" value="UniProtKB-KW"/>
</dbReference>
<dbReference type="InterPro" id="IPR050377">
    <property type="entry name" value="Radical_SAM_PqqE_MftC-like"/>
</dbReference>
<proteinExistence type="predicted"/>
<dbReference type="GO" id="GO:0051536">
    <property type="term" value="F:iron-sulfur cluster binding"/>
    <property type="evidence" value="ECO:0007669"/>
    <property type="project" value="UniProtKB-KW"/>
</dbReference>
<sequence length="343" mass="37727">MSAPSGPTDVIWDMTYSCPLRCVHCYSESGRRPSRQLDHAGILRVADALISLRPLGIALTGGEPLLVKGLLDVAERIAGAGIPVLLYTSGWNVDQALAADLLGAFHRIAVSLDGATAEVHDRIRGRARSFERAIRTLTLLDEASHDLSVRGRGIAAFGIDCSLMRSNIHQLEAFCTDITPRFPAIRHLIFGVTVPSGLANRAGFAERELLDDDQIRDVASPGRLAHLRSLAPDTVDVSVEDNRMLLMHPDDLAKGRSLPALQVEPDGAVRAMPIYEGTVGNILDEDPSVLWRRALARRSHPFVVETLTPVRTMREWAQAARRIDQYFGTAEDRARIDRRPAYH</sequence>
<keyword evidence="7" id="KW-1185">Reference proteome</keyword>
<evidence type="ECO:0000259" key="5">
    <source>
        <dbReference type="PROSITE" id="PS51918"/>
    </source>
</evidence>
<feature type="domain" description="Radical SAM core" evidence="5">
    <location>
        <begin position="4"/>
        <end position="233"/>
    </location>
</feature>
<dbReference type="SFLD" id="SFLDG01067">
    <property type="entry name" value="SPASM/twitch_domain_containing"/>
    <property type="match status" value="1"/>
</dbReference>
<keyword evidence="1" id="KW-0949">S-adenosyl-L-methionine</keyword>
<dbReference type="SUPFAM" id="SSF102114">
    <property type="entry name" value="Radical SAM enzymes"/>
    <property type="match status" value="1"/>
</dbReference>
<keyword evidence="2" id="KW-0479">Metal-binding</keyword>
<protein>
    <submittedName>
        <fullName evidence="6">Radical SAM protein</fullName>
    </submittedName>
</protein>
<evidence type="ECO:0000313" key="6">
    <source>
        <dbReference type="EMBL" id="QHA02232.1"/>
    </source>
</evidence>
<name>A0A6I6MRZ3_9ACTN</name>
<evidence type="ECO:0000313" key="7">
    <source>
        <dbReference type="Proteomes" id="UP000436138"/>
    </source>
</evidence>
<dbReference type="PROSITE" id="PS51918">
    <property type="entry name" value="RADICAL_SAM"/>
    <property type="match status" value="1"/>
</dbReference>
<evidence type="ECO:0000256" key="2">
    <source>
        <dbReference type="ARBA" id="ARBA00022723"/>
    </source>
</evidence>
<evidence type="ECO:0000256" key="1">
    <source>
        <dbReference type="ARBA" id="ARBA00022691"/>
    </source>
</evidence>